<reference evidence="3 4" key="2">
    <citation type="journal article" date="2009" name="PLoS ONE">
        <title>An integrated genetic and cytogenetic map of the cucumber genome.</title>
        <authorList>
            <person name="Ren Y."/>
            <person name="Zhang Z."/>
            <person name="Liu J."/>
            <person name="Staub J.E."/>
            <person name="Han Y."/>
            <person name="Cheng Z."/>
            <person name="Li X."/>
            <person name="Lu J."/>
            <person name="Miao H."/>
            <person name="Kang H."/>
            <person name="Xie B."/>
            <person name="Gu X."/>
            <person name="Wang X."/>
            <person name="Du Y."/>
            <person name="Jin W."/>
            <person name="Huang S."/>
        </authorList>
    </citation>
    <scope>NUCLEOTIDE SEQUENCE [LARGE SCALE GENOMIC DNA]</scope>
    <source>
        <strain evidence="4">cv. 9930</strain>
    </source>
</reference>
<dbReference type="EMBL" id="CM002927">
    <property type="protein sequence ID" value="KGN48132.1"/>
    <property type="molecule type" value="Genomic_DNA"/>
</dbReference>
<evidence type="ECO:0000313" key="3">
    <source>
        <dbReference type="EMBL" id="KGN48132.1"/>
    </source>
</evidence>
<evidence type="ECO:0000313" key="4">
    <source>
        <dbReference type="Proteomes" id="UP000029981"/>
    </source>
</evidence>
<evidence type="ECO:0000256" key="2">
    <source>
        <dbReference type="SAM" id="SignalP"/>
    </source>
</evidence>
<feature type="region of interest" description="Disordered" evidence="1">
    <location>
        <begin position="74"/>
        <end position="93"/>
    </location>
</feature>
<feature type="compositionally biased region" description="Polar residues" evidence="1">
    <location>
        <begin position="80"/>
        <end position="93"/>
    </location>
</feature>
<feature type="chain" id="PRO_5001965164" evidence="2">
    <location>
        <begin position="26"/>
        <end position="93"/>
    </location>
</feature>
<accession>A0A0A0KIB6</accession>
<feature type="signal peptide" evidence="2">
    <location>
        <begin position="1"/>
        <end position="25"/>
    </location>
</feature>
<dbReference type="AlphaFoldDB" id="A0A0A0KIB6"/>
<name>A0A0A0KIB6_CUCSA</name>
<sequence>MEIVNFMTTMFFLFLLAATPSLSSSKGRASENSNGGIDDIVYEIDYRGPETHSSHHISPPDHSHGRRPWIIHHHRHQLLQPKQPNSLDPTPHP</sequence>
<feature type="compositionally biased region" description="Basic and acidic residues" evidence="1">
    <location>
        <begin position="48"/>
        <end position="63"/>
    </location>
</feature>
<keyword evidence="4" id="KW-1185">Reference proteome</keyword>
<dbReference type="Gramene" id="KGN48132">
    <property type="protein sequence ID" value="KGN48132"/>
    <property type="gene ID" value="Csa_6G444970"/>
</dbReference>
<reference evidence="3 4" key="4">
    <citation type="journal article" date="2011" name="BMC Genomics">
        <title>RNA-Seq improves annotation of protein-coding genes in the cucumber genome.</title>
        <authorList>
            <person name="Li Z."/>
            <person name="Zhang Z."/>
            <person name="Yan P."/>
            <person name="Huang S."/>
            <person name="Fei Z."/>
            <person name="Lin K."/>
        </authorList>
    </citation>
    <scope>NUCLEOTIDE SEQUENCE [LARGE SCALE GENOMIC DNA]</scope>
    <source>
        <strain evidence="4">cv. 9930</strain>
    </source>
</reference>
<reference evidence="3 4" key="1">
    <citation type="journal article" date="2009" name="Nat. Genet.">
        <title>The genome of the cucumber, Cucumis sativus L.</title>
        <authorList>
            <person name="Huang S."/>
            <person name="Li R."/>
            <person name="Zhang Z."/>
            <person name="Li L."/>
            <person name="Gu X."/>
            <person name="Fan W."/>
            <person name="Lucas W.J."/>
            <person name="Wang X."/>
            <person name="Xie B."/>
            <person name="Ni P."/>
            <person name="Ren Y."/>
            <person name="Zhu H."/>
            <person name="Li J."/>
            <person name="Lin K."/>
            <person name="Jin W."/>
            <person name="Fei Z."/>
            <person name="Li G."/>
            <person name="Staub J."/>
            <person name="Kilian A."/>
            <person name="van der Vossen E.A."/>
            <person name="Wu Y."/>
            <person name="Guo J."/>
            <person name="He J."/>
            <person name="Jia Z."/>
            <person name="Ren Y."/>
            <person name="Tian G."/>
            <person name="Lu Y."/>
            <person name="Ruan J."/>
            <person name="Qian W."/>
            <person name="Wang M."/>
            <person name="Huang Q."/>
            <person name="Li B."/>
            <person name="Xuan Z."/>
            <person name="Cao J."/>
            <person name="Asan"/>
            <person name="Wu Z."/>
            <person name="Zhang J."/>
            <person name="Cai Q."/>
            <person name="Bai Y."/>
            <person name="Zhao B."/>
            <person name="Han Y."/>
            <person name="Li Y."/>
            <person name="Li X."/>
            <person name="Wang S."/>
            <person name="Shi Q."/>
            <person name="Liu S."/>
            <person name="Cho W.K."/>
            <person name="Kim J.Y."/>
            <person name="Xu Y."/>
            <person name="Heller-Uszynska K."/>
            <person name="Miao H."/>
            <person name="Cheng Z."/>
            <person name="Zhang S."/>
            <person name="Wu J."/>
            <person name="Yang Y."/>
            <person name="Kang H."/>
            <person name="Li M."/>
            <person name="Liang H."/>
            <person name="Ren X."/>
            <person name="Shi Z."/>
            <person name="Wen M."/>
            <person name="Jian M."/>
            <person name="Yang H."/>
            <person name="Zhang G."/>
            <person name="Yang Z."/>
            <person name="Chen R."/>
            <person name="Liu S."/>
            <person name="Li J."/>
            <person name="Ma L."/>
            <person name="Liu H."/>
            <person name="Zhou Y."/>
            <person name="Zhao J."/>
            <person name="Fang X."/>
            <person name="Li G."/>
            <person name="Fang L."/>
            <person name="Li Y."/>
            <person name="Liu D."/>
            <person name="Zheng H."/>
            <person name="Zhang Y."/>
            <person name="Qin N."/>
            <person name="Li Z."/>
            <person name="Yang G."/>
            <person name="Yang S."/>
            <person name="Bolund L."/>
            <person name="Kristiansen K."/>
            <person name="Zheng H."/>
            <person name="Li S."/>
            <person name="Zhang X."/>
            <person name="Yang H."/>
            <person name="Wang J."/>
            <person name="Sun R."/>
            <person name="Zhang B."/>
            <person name="Jiang S."/>
            <person name="Wang J."/>
            <person name="Du Y."/>
            <person name="Li S."/>
        </authorList>
    </citation>
    <scope>NUCLEOTIDE SEQUENCE [LARGE SCALE GENOMIC DNA]</scope>
    <source>
        <strain evidence="4">cv. 9930</strain>
    </source>
</reference>
<dbReference type="OMA" id="MEIVNFM"/>
<evidence type="ECO:0000256" key="1">
    <source>
        <dbReference type="SAM" id="MobiDB-lite"/>
    </source>
</evidence>
<feature type="region of interest" description="Disordered" evidence="1">
    <location>
        <begin position="48"/>
        <end position="67"/>
    </location>
</feature>
<dbReference type="Proteomes" id="UP000029981">
    <property type="component" value="Chromosome 6"/>
</dbReference>
<keyword evidence="2" id="KW-0732">Signal</keyword>
<protein>
    <submittedName>
        <fullName evidence="3">Uncharacterized protein</fullName>
    </submittedName>
</protein>
<proteinExistence type="predicted"/>
<organism evidence="3 4">
    <name type="scientific">Cucumis sativus</name>
    <name type="common">Cucumber</name>
    <dbReference type="NCBI Taxonomy" id="3659"/>
    <lineage>
        <taxon>Eukaryota</taxon>
        <taxon>Viridiplantae</taxon>
        <taxon>Streptophyta</taxon>
        <taxon>Embryophyta</taxon>
        <taxon>Tracheophyta</taxon>
        <taxon>Spermatophyta</taxon>
        <taxon>Magnoliopsida</taxon>
        <taxon>eudicotyledons</taxon>
        <taxon>Gunneridae</taxon>
        <taxon>Pentapetalae</taxon>
        <taxon>rosids</taxon>
        <taxon>fabids</taxon>
        <taxon>Cucurbitales</taxon>
        <taxon>Cucurbitaceae</taxon>
        <taxon>Benincaseae</taxon>
        <taxon>Cucumis</taxon>
    </lineage>
</organism>
<reference evidence="3 4" key="3">
    <citation type="journal article" date="2010" name="BMC Genomics">
        <title>Transcriptome sequencing and comparative analysis of cucumber flowers with different sex types.</title>
        <authorList>
            <person name="Guo S."/>
            <person name="Zheng Y."/>
            <person name="Joung J.G."/>
            <person name="Liu S."/>
            <person name="Zhang Z."/>
            <person name="Crasta O.R."/>
            <person name="Sobral B.W."/>
            <person name="Xu Y."/>
            <person name="Huang S."/>
            <person name="Fei Z."/>
        </authorList>
    </citation>
    <scope>NUCLEOTIDE SEQUENCE [LARGE SCALE GENOMIC DNA]</scope>
    <source>
        <strain evidence="4">cv. 9930</strain>
    </source>
</reference>
<gene>
    <name evidence="3" type="ORF">Csa_6G444970</name>
</gene>